<dbReference type="VEuPathDB" id="FungiDB:I7I52_06543"/>
<gene>
    <name evidence="1" type="ORF">I7I52_06543</name>
</gene>
<organism evidence="1 2">
    <name type="scientific">Ajellomyces capsulatus</name>
    <name type="common">Darling's disease fungus</name>
    <name type="synonym">Histoplasma capsulatum</name>
    <dbReference type="NCBI Taxonomy" id="5037"/>
    <lineage>
        <taxon>Eukaryota</taxon>
        <taxon>Fungi</taxon>
        <taxon>Dikarya</taxon>
        <taxon>Ascomycota</taxon>
        <taxon>Pezizomycotina</taxon>
        <taxon>Eurotiomycetes</taxon>
        <taxon>Eurotiomycetidae</taxon>
        <taxon>Onygenales</taxon>
        <taxon>Ajellomycetaceae</taxon>
        <taxon>Histoplasma</taxon>
    </lineage>
</organism>
<reference evidence="1 2" key="1">
    <citation type="submission" date="2021-01" db="EMBL/GenBank/DDBJ databases">
        <title>Chromosome-level genome assembly of a human fungal pathogen reveals clustering of transcriptionally co-regulated genes.</title>
        <authorList>
            <person name="Voorhies M."/>
            <person name="Cohen S."/>
            <person name="Shea T.P."/>
            <person name="Petrus S."/>
            <person name="Munoz J.F."/>
            <person name="Poplawski S."/>
            <person name="Goldman W.E."/>
            <person name="Michael T."/>
            <person name="Cuomo C.A."/>
            <person name="Sil A."/>
            <person name="Beyhan S."/>
        </authorList>
    </citation>
    <scope>NUCLEOTIDE SEQUENCE [LARGE SCALE GENOMIC DNA]</scope>
    <source>
        <strain evidence="1 2">G184AR</strain>
    </source>
</reference>
<dbReference type="Proteomes" id="UP000670092">
    <property type="component" value="Unassembled WGS sequence"/>
</dbReference>
<name>A0A8H8D156_AJECA</name>
<comment type="caution">
    <text evidence="1">The sequence shown here is derived from an EMBL/GenBank/DDBJ whole genome shotgun (WGS) entry which is preliminary data.</text>
</comment>
<proteinExistence type="predicted"/>
<evidence type="ECO:0000313" key="2">
    <source>
        <dbReference type="Proteomes" id="UP000670092"/>
    </source>
</evidence>
<protein>
    <submittedName>
        <fullName evidence="1">Uncharacterized protein</fullName>
    </submittedName>
</protein>
<dbReference type="EMBL" id="JAEVHI010000003">
    <property type="protein sequence ID" value="KAG5296058.1"/>
    <property type="molecule type" value="Genomic_DNA"/>
</dbReference>
<sequence>MNCINYIDNINDLICNIDNFCLDNISVTIFQIRIIFDIILIINHINSLLKLYIISYVLYISHTSSDISDIVILLYLD</sequence>
<dbReference type="AlphaFoldDB" id="A0A8H8D156"/>
<evidence type="ECO:0000313" key="1">
    <source>
        <dbReference type="EMBL" id="KAG5296058.1"/>
    </source>
</evidence>
<accession>A0A8H8D156</accession>